<dbReference type="PROSITE" id="PS50043">
    <property type="entry name" value="HTH_LUXR_2"/>
    <property type="match status" value="1"/>
</dbReference>
<sequence>MPKEIAYTIVWSAEEDLYELHAPGDHQIWTREDEHWFSWLKQCPSFAFQGRSGHITLLKERRRYGEGYWYAYRTRQRHTTKKYAGRSEHLTFARLETLASALGNGVSSLPQAGGQIAESVQSGNSFLTPKIQAPRLHGAHISREHLLARLDEGLARQLTLLCAPAGSGKTTLLSQWLAARDTSIDTDAAGSVAWLTLDASDNDPTRFWSYLIAAYQIARADFGQAALTQLQKRWQPSVEPASLEGVVTAFLNELANSSQQHILILEDYHLITATRIHETLRFLLDHQPATLHLVISTRSEPALPLPRLRARNELSEIRAIDLRFSLQETQAFLRQTRAPHLSTEHLLYLNTRLQGWAAGLRLVALTLQKYPSGQEIGQFLAALTGSHRPVLDYFLAEVFEAQPPALQQFLLLTSGLNQLTASLCNTVTGRSDSERVLHTLEQANLFLEPSGGSERWYRYHPLFAEALQCEARQRLKEEEARSVLRRASLWYEQQGLWSEAVEKALQAQDSARAAQLLERICERSSVPPTGDVSLLAHWFEQLPATTFQQRPRLCLYYATALLYSQNGAPLSPSLLVQIERVLLLAEKGLGATGEGSEQGRLFAMRGLVAWRQQYCREAQAFSERALIYLEEGDDWHSISSNVIGQIEFQTGHLDAARQCFLTVLARCAASGNQVLKRAMMGRLSMICAEQGDLYQAGTFMHQMLAEASQQKDLDDMCQAHLGLAWLSYLWNELPEAEQHAREALRIGEQLFLLSRRIGTQFLLILIQHAQGRHNTAQQGADLVQQLREHETPQLYRELVFWQASLCFLDGDFSAVQRWNDLRSQRLARPLLALHEREALLLARFLLVSDRQAEALALLEPRLRDARATKRSQSIMELQIVLACAHARAQQMHEAQHALREALELAHAGKYIRPFLDEGEVMARLLRVAFTQIREKFLQAYLQTLLSAFAREPSAASHFQENILPDEPLTSRERQVLHLLVAGYSNPAIAHELVVSVHTVRTQVQSIYRKLNVHNRLQASELARLLHLI</sequence>
<dbReference type="InterPro" id="IPR036388">
    <property type="entry name" value="WH-like_DNA-bd_sf"/>
</dbReference>
<evidence type="ECO:0000313" key="5">
    <source>
        <dbReference type="EMBL" id="GHO41842.1"/>
    </source>
</evidence>
<dbReference type="Proteomes" id="UP000612362">
    <property type="component" value="Unassembled WGS sequence"/>
</dbReference>
<evidence type="ECO:0000256" key="3">
    <source>
        <dbReference type="ARBA" id="ARBA00023163"/>
    </source>
</evidence>
<dbReference type="Pfam" id="PF17874">
    <property type="entry name" value="TPR_MalT"/>
    <property type="match status" value="1"/>
</dbReference>
<dbReference type="AlphaFoldDB" id="A0A8J3HW94"/>
<reference evidence="5" key="1">
    <citation type="submission" date="2020-10" db="EMBL/GenBank/DDBJ databases">
        <title>Taxonomic study of unclassified bacteria belonging to the class Ktedonobacteria.</title>
        <authorList>
            <person name="Yabe S."/>
            <person name="Wang C.M."/>
            <person name="Zheng Y."/>
            <person name="Sakai Y."/>
            <person name="Cavaletti L."/>
            <person name="Monciardini P."/>
            <person name="Donadio S."/>
        </authorList>
    </citation>
    <scope>NUCLEOTIDE SEQUENCE</scope>
    <source>
        <strain evidence="5">SOSP1-1</strain>
    </source>
</reference>
<keyword evidence="3" id="KW-0804">Transcription</keyword>
<keyword evidence="6" id="KW-1185">Reference proteome</keyword>
<gene>
    <name evidence="5" type="primary">malT_1</name>
    <name evidence="5" type="ORF">KSX_00050</name>
</gene>
<proteinExistence type="predicted"/>
<dbReference type="PANTHER" id="PTHR44688:SF16">
    <property type="entry name" value="DNA-BINDING TRANSCRIPTIONAL ACTIVATOR DEVR_DOSR"/>
    <property type="match status" value="1"/>
</dbReference>
<dbReference type="Pfam" id="PF25873">
    <property type="entry name" value="WHD_MalT"/>
    <property type="match status" value="1"/>
</dbReference>
<dbReference type="GO" id="GO:0003677">
    <property type="term" value="F:DNA binding"/>
    <property type="evidence" value="ECO:0007669"/>
    <property type="project" value="UniProtKB-KW"/>
</dbReference>
<keyword evidence="1" id="KW-0805">Transcription regulation</keyword>
<dbReference type="CDD" id="cd06170">
    <property type="entry name" value="LuxR_C_like"/>
    <property type="match status" value="1"/>
</dbReference>
<dbReference type="InterPro" id="IPR041617">
    <property type="entry name" value="TPR_MalT"/>
</dbReference>
<evidence type="ECO:0000313" key="6">
    <source>
        <dbReference type="Proteomes" id="UP000612362"/>
    </source>
</evidence>
<evidence type="ECO:0000259" key="4">
    <source>
        <dbReference type="PROSITE" id="PS50043"/>
    </source>
</evidence>
<keyword evidence="2" id="KW-0238">DNA-binding</keyword>
<dbReference type="SUPFAM" id="SSF52540">
    <property type="entry name" value="P-loop containing nucleoside triphosphate hydrolases"/>
    <property type="match status" value="1"/>
</dbReference>
<dbReference type="PRINTS" id="PR00038">
    <property type="entry name" value="HTHLUXR"/>
</dbReference>
<dbReference type="Gene3D" id="1.10.10.10">
    <property type="entry name" value="Winged helix-like DNA-binding domain superfamily/Winged helix DNA-binding domain"/>
    <property type="match status" value="1"/>
</dbReference>
<dbReference type="EMBL" id="BNJF01000001">
    <property type="protein sequence ID" value="GHO41842.1"/>
    <property type="molecule type" value="Genomic_DNA"/>
</dbReference>
<dbReference type="SUPFAM" id="SSF48452">
    <property type="entry name" value="TPR-like"/>
    <property type="match status" value="1"/>
</dbReference>
<dbReference type="SMART" id="SM00421">
    <property type="entry name" value="HTH_LUXR"/>
    <property type="match status" value="1"/>
</dbReference>
<feature type="domain" description="HTH luxR-type" evidence="4">
    <location>
        <begin position="961"/>
        <end position="1026"/>
    </location>
</feature>
<dbReference type="InterPro" id="IPR000792">
    <property type="entry name" value="Tscrpt_reg_LuxR_C"/>
</dbReference>
<dbReference type="InterPro" id="IPR059106">
    <property type="entry name" value="WHD_MalT"/>
</dbReference>
<dbReference type="PROSITE" id="PS00622">
    <property type="entry name" value="HTH_LUXR_1"/>
    <property type="match status" value="1"/>
</dbReference>
<dbReference type="PANTHER" id="PTHR44688">
    <property type="entry name" value="DNA-BINDING TRANSCRIPTIONAL ACTIVATOR DEVR_DOSR"/>
    <property type="match status" value="1"/>
</dbReference>
<dbReference type="InterPro" id="IPR011990">
    <property type="entry name" value="TPR-like_helical_dom_sf"/>
</dbReference>
<evidence type="ECO:0000256" key="1">
    <source>
        <dbReference type="ARBA" id="ARBA00023015"/>
    </source>
</evidence>
<dbReference type="RefSeq" id="WP_220191468.1">
    <property type="nucleotide sequence ID" value="NZ_BNJF01000001.1"/>
</dbReference>
<dbReference type="InterPro" id="IPR016032">
    <property type="entry name" value="Sig_transdc_resp-reg_C-effctor"/>
</dbReference>
<evidence type="ECO:0000256" key="2">
    <source>
        <dbReference type="ARBA" id="ARBA00023125"/>
    </source>
</evidence>
<dbReference type="GO" id="GO:0006355">
    <property type="term" value="P:regulation of DNA-templated transcription"/>
    <property type="evidence" value="ECO:0007669"/>
    <property type="project" value="InterPro"/>
</dbReference>
<comment type="caution">
    <text evidence="5">The sequence shown here is derived from an EMBL/GenBank/DDBJ whole genome shotgun (WGS) entry which is preliminary data.</text>
</comment>
<name>A0A8J3HW94_9CHLR</name>
<organism evidence="5 6">
    <name type="scientific">Ktedonospora formicarum</name>
    <dbReference type="NCBI Taxonomy" id="2778364"/>
    <lineage>
        <taxon>Bacteria</taxon>
        <taxon>Bacillati</taxon>
        <taxon>Chloroflexota</taxon>
        <taxon>Ktedonobacteria</taxon>
        <taxon>Ktedonobacterales</taxon>
        <taxon>Ktedonobacteraceae</taxon>
        <taxon>Ktedonospora</taxon>
    </lineage>
</organism>
<dbReference type="Gene3D" id="1.25.40.10">
    <property type="entry name" value="Tetratricopeptide repeat domain"/>
    <property type="match status" value="1"/>
</dbReference>
<dbReference type="Gene3D" id="3.40.50.300">
    <property type="entry name" value="P-loop containing nucleotide triphosphate hydrolases"/>
    <property type="match status" value="1"/>
</dbReference>
<protein>
    <submittedName>
        <fullName evidence="5">Helix-turn-helix transcriptional regulator</fullName>
    </submittedName>
</protein>
<dbReference type="SUPFAM" id="SSF46894">
    <property type="entry name" value="C-terminal effector domain of the bipartite response regulators"/>
    <property type="match status" value="1"/>
</dbReference>
<dbReference type="InterPro" id="IPR027417">
    <property type="entry name" value="P-loop_NTPase"/>
</dbReference>
<dbReference type="Pfam" id="PF00196">
    <property type="entry name" value="GerE"/>
    <property type="match status" value="1"/>
</dbReference>
<accession>A0A8J3HW94</accession>